<protein>
    <submittedName>
        <fullName evidence="1">Uncharacterized protein</fullName>
    </submittedName>
</protein>
<dbReference type="EMBL" id="FOPJ01000005">
    <property type="protein sequence ID" value="SFG52234.1"/>
    <property type="molecule type" value="Genomic_DNA"/>
</dbReference>
<evidence type="ECO:0000313" key="1">
    <source>
        <dbReference type="EMBL" id="SFG52234.1"/>
    </source>
</evidence>
<evidence type="ECO:0000313" key="2">
    <source>
        <dbReference type="Proteomes" id="UP000199065"/>
    </source>
</evidence>
<dbReference type="AlphaFoldDB" id="A0A1I2SHH4"/>
<dbReference type="Proteomes" id="UP000199065">
    <property type="component" value="Unassembled WGS sequence"/>
</dbReference>
<keyword evidence="2" id="KW-1185">Reference proteome</keyword>
<reference evidence="1 2" key="1">
    <citation type="submission" date="2016-10" db="EMBL/GenBank/DDBJ databases">
        <authorList>
            <person name="de Groot N.N."/>
        </authorList>
    </citation>
    <scope>NUCLEOTIDE SEQUENCE [LARGE SCALE GENOMIC DNA]</scope>
    <source>
        <strain>J11</strain>
        <strain evidence="2">PG 39</strain>
    </source>
</reference>
<gene>
    <name evidence="1" type="ORF">SAMN05660282_01140</name>
</gene>
<dbReference type="RefSeq" id="WP_092285302.1">
    <property type="nucleotide sequence ID" value="NZ_FOPJ01000005.1"/>
</dbReference>
<sequence length="77" mass="8846">MQVTLIFSEKSDISYCVNRRYFFEVITAYTGEEGFIRLRERPQGVSRRLRSIILEIRIFEAGAISDVLSADISNALN</sequence>
<proteinExistence type="predicted"/>
<accession>A0A1I2SHH4</accession>
<dbReference type="STRING" id="185761.SAMN05660282_01140"/>
<organism evidence="1 2">
    <name type="scientific">Corynebacterium spheniscorum</name>
    <dbReference type="NCBI Taxonomy" id="185761"/>
    <lineage>
        <taxon>Bacteria</taxon>
        <taxon>Bacillati</taxon>
        <taxon>Actinomycetota</taxon>
        <taxon>Actinomycetes</taxon>
        <taxon>Mycobacteriales</taxon>
        <taxon>Corynebacteriaceae</taxon>
        <taxon>Corynebacterium</taxon>
    </lineage>
</organism>
<name>A0A1I2SHH4_9CORY</name>